<dbReference type="PROSITE" id="PS51186">
    <property type="entry name" value="GNAT"/>
    <property type="match status" value="1"/>
</dbReference>
<dbReference type="EMBL" id="JBHOMY010000119">
    <property type="protein sequence ID" value="MFC1459730.1"/>
    <property type="molecule type" value="Genomic_DNA"/>
</dbReference>
<dbReference type="CDD" id="cd04301">
    <property type="entry name" value="NAT_SF"/>
    <property type="match status" value="1"/>
</dbReference>
<evidence type="ECO:0000313" key="3">
    <source>
        <dbReference type="Proteomes" id="UP001593940"/>
    </source>
</evidence>
<dbReference type="SUPFAM" id="SSF55729">
    <property type="entry name" value="Acyl-CoA N-acyltransferases (Nat)"/>
    <property type="match status" value="1"/>
</dbReference>
<comment type="caution">
    <text evidence="2">The sequence shown here is derived from an EMBL/GenBank/DDBJ whole genome shotgun (WGS) entry which is preliminary data.</text>
</comment>
<proteinExistence type="predicted"/>
<dbReference type="RefSeq" id="WP_377031252.1">
    <property type="nucleotide sequence ID" value="NZ_JBHOMY010000119.1"/>
</dbReference>
<keyword evidence="2" id="KW-0808">Transferase</keyword>
<sequence length="261" mass="28464">MNLLTLYDTEVRGSLVAPAPGYRVERVGPIVRLVGASPDPNDNAVTLAQLTEADADREIARQIGFFGALGHAFEWKHFSHDQPASLPEKLRAAGFEAQEPETLVALDASQNFADADLGDGIRIEELKNPGALEAIGVVNTAVYGNLRHSEWLVASIAKEKQSDPDAIRIYAAFAGDQPVSVGWVRHKTGDMFGSLWGGSTLKEWRGKGVYSALVAIRAHAARQQGCKWLTVDCSPMSLPILERRGFQRLSTTTPYIWSPKV</sequence>
<dbReference type="EC" id="2.3.-.-" evidence="2"/>
<accession>A0ABV6YF47</accession>
<gene>
    <name evidence="2" type="ORF">ACETIH_24125</name>
</gene>
<feature type="domain" description="N-acetyltransferase" evidence="1">
    <location>
        <begin position="121"/>
        <end position="261"/>
    </location>
</feature>
<evidence type="ECO:0000313" key="2">
    <source>
        <dbReference type="EMBL" id="MFC1459730.1"/>
    </source>
</evidence>
<reference evidence="2 3" key="1">
    <citation type="submission" date="2024-09" db="EMBL/GenBank/DDBJ databases">
        <title>Nodulacao em especies de Leguminosae Basais da Amazonia e Caracterizacao dos Rizobios e Bacterias Associadas aos Nodulos.</title>
        <authorList>
            <person name="Jambeiro I.C.A."/>
            <person name="Lopes I.S."/>
            <person name="Aguiar E.R.G.R."/>
            <person name="Santos A.F.J."/>
            <person name="Dos Santos J.M.F."/>
            <person name="Gross E."/>
        </authorList>
    </citation>
    <scope>NUCLEOTIDE SEQUENCE [LARGE SCALE GENOMIC DNA]</scope>
    <source>
        <strain evidence="2 3">BRUESC1165</strain>
    </source>
</reference>
<organism evidence="2 3">
    <name type="scientific">Microvirga arabica</name>
    <dbReference type="NCBI Taxonomy" id="1128671"/>
    <lineage>
        <taxon>Bacteria</taxon>
        <taxon>Pseudomonadati</taxon>
        <taxon>Pseudomonadota</taxon>
        <taxon>Alphaproteobacteria</taxon>
        <taxon>Hyphomicrobiales</taxon>
        <taxon>Methylobacteriaceae</taxon>
        <taxon>Microvirga</taxon>
    </lineage>
</organism>
<keyword evidence="3" id="KW-1185">Reference proteome</keyword>
<dbReference type="Proteomes" id="UP001593940">
    <property type="component" value="Unassembled WGS sequence"/>
</dbReference>
<protein>
    <submittedName>
        <fullName evidence="2">GNAT family N-acetyltransferase</fullName>
        <ecNumber evidence="2">2.3.-.-</ecNumber>
    </submittedName>
</protein>
<evidence type="ECO:0000259" key="1">
    <source>
        <dbReference type="PROSITE" id="PS51186"/>
    </source>
</evidence>
<keyword evidence="2" id="KW-0012">Acyltransferase</keyword>
<name>A0ABV6YF47_9HYPH</name>
<dbReference type="InterPro" id="IPR000182">
    <property type="entry name" value="GNAT_dom"/>
</dbReference>
<dbReference type="InterPro" id="IPR016181">
    <property type="entry name" value="Acyl_CoA_acyltransferase"/>
</dbReference>
<dbReference type="Gene3D" id="3.40.630.30">
    <property type="match status" value="1"/>
</dbReference>
<dbReference type="GO" id="GO:0016746">
    <property type="term" value="F:acyltransferase activity"/>
    <property type="evidence" value="ECO:0007669"/>
    <property type="project" value="UniProtKB-KW"/>
</dbReference>